<dbReference type="EMBL" id="CATOUU010000899">
    <property type="protein sequence ID" value="CAI9957973.1"/>
    <property type="molecule type" value="Genomic_DNA"/>
</dbReference>
<evidence type="ECO:0000313" key="4">
    <source>
        <dbReference type="Proteomes" id="UP001642409"/>
    </source>
</evidence>
<evidence type="ECO:0000313" key="3">
    <source>
        <dbReference type="EMBL" id="CAL6082986.1"/>
    </source>
</evidence>
<accession>A0AA86V6D0</accession>
<keyword evidence="1" id="KW-0472">Membrane</keyword>
<dbReference type="EMBL" id="CAXDID020000369">
    <property type="protein sequence ID" value="CAL6082986.1"/>
    <property type="molecule type" value="Genomic_DNA"/>
</dbReference>
<reference evidence="3 4" key="2">
    <citation type="submission" date="2024-07" db="EMBL/GenBank/DDBJ databases">
        <authorList>
            <person name="Akdeniz Z."/>
        </authorList>
    </citation>
    <scope>NUCLEOTIDE SEQUENCE [LARGE SCALE GENOMIC DNA]</scope>
</reference>
<evidence type="ECO:0000313" key="2">
    <source>
        <dbReference type="EMBL" id="CAI9957973.1"/>
    </source>
</evidence>
<reference evidence="2" key="1">
    <citation type="submission" date="2023-06" db="EMBL/GenBank/DDBJ databases">
        <authorList>
            <person name="Kurt Z."/>
        </authorList>
    </citation>
    <scope>NUCLEOTIDE SEQUENCE</scope>
</reference>
<keyword evidence="4" id="KW-1185">Reference proteome</keyword>
<dbReference type="Proteomes" id="UP001642409">
    <property type="component" value="Unassembled WGS sequence"/>
</dbReference>
<gene>
    <name evidence="2" type="ORF">HINF_LOCUS45618</name>
    <name evidence="3" type="ORF">HINF_LOCUS61506</name>
</gene>
<dbReference type="AlphaFoldDB" id="A0AA86V6D0"/>
<evidence type="ECO:0000256" key="1">
    <source>
        <dbReference type="SAM" id="Phobius"/>
    </source>
</evidence>
<name>A0AA86V6D0_9EUKA</name>
<proteinExistence type="predicted"/>
<keyword evidence="1" id="KW-1133">Transmembrane helix</keyword>
<organism evidence="2">
    <name type="scientific">Hexamita inflata</name>
    <dbReference type="NCBI Taxonomy" id="28002"/>
    <lineage>
        <taxon>Eukaryota</taxon>
        <taxon>Metamonada</taxon>
        <taxon>Diplomonadida</taxon>
        <taxon>Hexamitidae</taxon>
        <taxon>Hexamitinae</taxon>
        <taxon>Hexamita</taxon>
    </lineage>
</organism>
<keyword evidence="1" id="KW-0812">Transmembrane</keyword>
<feature type="transmembrane region" description="Helical" evidence="1">
    <location>
        <begin position="72"/>
        <end position="96"/>
    </location>
</feature>
<protein>
    <submittedName>
        <fullName evidence="3">Hypothetical_protein</fullName>
    </submittedName>
</protein>
<sequence length="294" mass="34345">MQLNSYAYEIVLELLNLVKKATRIRRLKVERAVNALDPSIVSKMVTSKFKSTLAALCNQIVSMAYQNHTIRLFYADTICFNVFFGLSMILGLILILKTIRLLMKRQLISRRSLNASSNRMQLCLAFDHRIFTMTFLRSQATVRTLYTLIQEGYLHEWLFFYLLIPLFIGLESDGKNPQKYIRGQQKHLFSACISTNSTIKNYMQIDKRAANIGFQRGKFVTLQSFSLIQFDHLYSCNTSGSQRSRLYKCLAYATQSNGCQFGRFRYFSKEHQFRRYSYKGAQQLHSGRRYLRII</sequence>
<comment type="caution">
    <text evidence="2">The sequence shown here is derived from an EMBL/GenBank/DDBJ whole genome shotgun (WGS) entry which is preliminary data.</text>
</comment>